<dbReference type="InterPro" id="IPR050493">
    <property type="entry name" value="FAD-dep_Monooxygenase_BioMet"/>
</dbReference>
<dbReference type="PANTHER" id="PTHR13789:SF314">
    <property type="entry name" value="FAD-BINDING DOMAIN-CONTAINING PROTEIN"/>
    <property type="match status" value="1"/>
</dbReference>
<accession>A0A8H4JF80</accession>
<proteinExistence type="inferred from homology"/>
<gene>
    <name evidence="7" type="ORF">FACUT_11734</name>
</gene>
<comment type="caution">
    <text evidence="7">The sequence shown here is derived from an EMBL/GenBank/DDBJ whole genome shotgun (WGS) entry which is preliminary data.</text>
</comment>
<dbReference type="AlphaFoldDB" id="A0A8H4JF80"/>
<evidence type="ECO:0000256" key="5">
    <source>
        <dbReference type="ARBA" id="ARBA00023033"/>
    </source>
</evidence>
<evidence type="ECO:0000256" key="1">
    <source>
        <dbReference type="ARBA" id="ARBA00007992"/>
    </source>
</evidence>
<dbReference type="GO" id="GO:0004497">
    <property type="term" value="F:monooxygenase activity"/>
    <property type="evidence" value="ECO:0007669"/>
    <property type="project" value="UniProtKB-KW"/>
</dbReference>
<keyword evidence="2" id="KW-0285">Flavoprotein</keyword>
<evidence type="ECO:0000313" key="7">
    <source>
        <dbReference type="EMBL" id="KAF4418744.1"/>
    </source>
</evidence>
<dbReference type="InterPro" id="IPR036188">
    <property type="entry name" value="FAD/NAD-bd_sf"/>
</dbReference>
<dbReference type="EMBL" id="JAADJF010000396">
    <property type="protein sequence ID" value="KAF4418744.1"/>
    <property type="molecule type" value="Genomic_DNA"/>
</dbReference>
<evidence type="ECO:0000313" key="8">
    <source>
        <dbReference type="Proteomes" id="UP000536711"/>
    </source>
</evidence>
<dbReference type="Pfam" id="PF01494">
    <property type="entry name" value="FAD_binding_3"/>
    <property type="match status" value="1"/>
</dbReference>
<feature type="domain" description="FAD-binding" evidence="6">
    <location>
        <begin position="29"/>
        <end position="382"/>
    </location>
</feature>
<dbReference type="PRINTS" id="PR00420">
    <property type="entry name" value="RNGMNOXGNASE"/>
</dbReference>
<organism evidence="7 8">
    <name type="scientific">Fusarium acutatum</name>
    <dbReference type="NCBI Taxonomy" id="78861"/>
    <lineage>
        <taxon>Eukaryota</taxon>
        <taxon>Fungi</taxon>
        <taxon>Dikarya</taxon>
        <taxon>Ascomycota</taxon>
        <taxon>Pezizomycotina</taxon>
        <taxon>Sordariomycetes</taxon>
        <taxon>Hypocreomycetidae</taxon>
        <taxon>Hypocreales</taxon>
        <taxon>Nectriaceae</taxon>
        <taxon>Fusarium</taxon>
        <taxon>Fusarium fujikuroi species complex</taxon>
    </lineage>
</organism>
<keyword evidence="5" id="KW-0503">Monooxygenase</keyword>
<evidence type="ECO:0000259" key="6">
    <source>
        <dbReference type="Pfam" id="PF01494"/>
    </source>
</evidence>
<name>A0A8H4JF80_9HYPO</name>
<dbReference type="GO" id="GO:0071949">
    <property type="term" value="F:FAD binding"/>
    <property type="evidence" value="ECO:0007669"/>
    <property type="project" value="InterPro"/>
</dbReference>
<dbReference type="SUPFAM" id="SSF51905">
    <property type="entry name" value="FAD/NAD(P)-binding domain"/>
    <property type="match status" value="1"/>
</dbReference>
<dbReference type="PANTHER" id="PTHR13789">
    <property type="entry name" value="MONOOXYGENASE"/>
    <property type="match status" value="1"/>
</dbReference>
<protein>
    <submittedName>
        <fullName evidence="7">Salicylate hydroxylase</fullName>
    </submittedName>
</protein>
<evidence type="ECO:0000256" key="4">
    <source>
        <dbReference type="ARBA" id="ARBA00023002"/>
    </source>
</evidence>
<evidence type="ECO:0000256" key="2">
    <source>
        <dbReference type="ARBA" id="ARBA00022630"/>
    </source>
</evidence>
<keyword evidence="3" id="KW-0274">FAD</keyword>
<keyword evidence="8" id="KW-1185">Reference proteome</keyword>
<dbReference type="Gene3D" id="3.50.50.60">
    <property type="entry name" value="FAD/NAD(P)-binding domain"/>
    <property type="match status" value="1"/>
</dbReference>
<evidence type="ECO:0000256" key="3">
    <source>
        <dbReference type="ARBA" id="ARBA00022827"/>
    </source>
</evidence>
<reference evidence="7 8" key="1">
    <citation type="submission" date="2020-01" db="EMBL/GenBank/DDBJ databases">
        <title>Identification and distribution of gene clusters putatively required for synthesis of sphingolipid metabolism inhibitors in phylogenetically diverse species of the filamentous fungus Fusarium.</title>
        <authorList>
            <person name="Kim H.-S."/>
            <person name="Busman M."/>
            <person name="Brown D.W."/>
            <person name="Divon H."/>
            <person name="Uhlig S."/>
            <person name="Proctor R.H."/>
        </authorList>
    </citation>
    <scope>NUCLEOTIDE SEQUENCE [LARGE SCALE GENOMIC DNA]</scope>
    <source>
        <strain evidence="7 8">NRRL 13308</strain>
    </source>
</reference>
<keyword evidence="4" id="KW-0560">Oxidoreductase</keyword>
<dbReference type="Proteomes" id="UP000536711">
    <property type="component" value="Unassembled WGS sequence"/>
</dbReference>
<comment type="similarity">
    <text evidence="1">Belongs to the paxM FAD-dependent monooxygenase family.</text>
</comment>
<sequence>MATSLNIEDDLYWLPSPASVSQCETGKSLQVGIVGAGIGGLMAAIALLDAGHDVEIYERSQFKNEVGAAIMAPPNSTRILAHYGVDMQGSQATAAENIIFYPDSSDLNKSITMPITHCATKYKAPFYFFHRVDLHNELRKLATEPTPTRSRGARIHLATAVSRVELDGTVTLEDNTTVKKDLIVAADGIRASFLQTVLGHKLEAEHKMSMLRFMVPTEELEKNTETLALFKDGHSSARIVYHGDKSAVFYGCRNGSLQNVGILYPGDDTVQPDSRSGAVSKDTLYDRVVGDFPPVIRSICRRERIVGQWPLYARQPLETYAQGRIVVIGDAAHPMPPTRAQGASMAIEDAAALGILLSDLDSEDDVSPRLELFSKVRAPRVASTQVISSMHQWDPTKVRESEKRFFNGNMPQTQLDLEEYSYANNVMRDAWQLKEQCKSKQ</sequence>
<dbReference type="OrthoDB" id="9993796at2759"/>
<dbReference type="InterPro" id="IPR002938">
    <property type="entry name" value="FAD-bd"/>
</dbReference>